<dbReference type="EMBL" id="JBANDL010000002">
    <property type="protein sequence ID" value="MEI2453862.1"/>
    <property type="molecule type" value="Genomic_DNA"/>
</dbReference>
<evidence type="ECO:0000313" key="1">
    <source>
        <dbReference type="EMBL" id="MEI2453862.1"/>
    </source>
</evidence>
<protein>
    <submittedName>
        <fullName evidence="1">Uncharacterized protein</fullName>
    </submittedName>
</protein>
<accession>A0ABU8D136</accession>
<organism evidence="1 2">
    <name type="scientific">Lysobacter firmicutimachus</name>
    <dbReference type="NCBI Taxonomy" id="1792846"/>
    <lineage>
        <taxon>Bacteria</taxon>
        <taxon>Pseudomonadati</taxon>
        <taxon>Pseudomonadota</taxon>
        <taxon>Gammaproteobacteria</taxon>
        <taxon>Lysobacterales</taxon>
        <taxon>Lysobacteraceae</taxon>
        <taxon>Lysobacter</taxon>
    </lineage>
</organism>
<comment type="caution">
    <text evidence="1">The sequence shown here is derived from an EMBL/GenBank/DDBJ whole genome shotgun (WGS) entry which is preliminary data.</text>
</comment>
<evidence type="ECO:0000313" key="2">
    <source>
        <dbReference type="Proteomes" id="UP001387215"/>
    </source>
</evidence>
<dbReference type="Proteomes" id="UP001387215">
    <property type="component" value="Unassembled WGS sequence"/>
</dbReference>
<keyword evidence="2" id="KW-1185">Reference proteome</keyword>
<gene>
    <name evidence="1" type="ORF">V2J18_04115</name>
</gene>
<name>A0ABU8D136_9GAMM</name>
<proteinExistence type="predicted"/>
<reference evidence="1 2" key="1">
    <citation type="submission" date="2024-02" db="EMBL/GenBank/DDBJ databases">
        <title>Lysobacter Genome Sequencing and Mining.</title>
        <authorList>
            <person name="Bierman J."/>
            <person name="Walker M.C."/>
        </authorList>
    </citation>
    <scope>NUCLEOTIDE SEQUENCE [LARGE SCALE GENOMIC DNA]</scope>
    <source>
        <strain evidence="1 2">PB6250</strain>
    </source>
</reference>
<dbReference type="RefSeq" id="WP_336131090.1">
    <property type="nucleotide sequence ID" value="NZ_JBANDL010000002.1"/>
</dbReference>
<sequence>MSTILFETLAPPASPDPAIGDSTLTLGGFGFARGFGAGALGDGELWLQAANGGVAPPAVAFCIGDGAVQLAATYSFGRGVMPPAQGDAVVAADGRGSAASQVGDGAVVLAGFGSELRQPPTTGADTVRLNAGVEAHTRLSSIQTALLHVNLALAAAPRARWSGTRHLRAQARLGDALGLILRELLVTTVALGEHHHISAIAVEQMVDALLLGDAVESELEARALIAEAMALGATLDPLRIGTLVSGLIVGGSVAETLTATVRWLDELRLQAVLRPSVLRLVVLTDRVKLAAAVSERAEVQVVLRDHLGAMVRFHLDSGEYVAWVMNTQSKAISRYTNYPFNSFLPLAGNVYGATDTGLYRLGGDTDAGEPIHARIRQGMSAFGSQLKKAFPSMYLGYTASGDLRLSVVAADPRTGQRIAHTYRLRARAADSVREGRVKVGAGLQSVYFDYVIENIDGADFGLDVIEFLPLRVDRRVRGNSSGRR</sequence>